<dbReference type="Pfam" id="PF23798">
    <property type="entry name" value="Beta-prop_SPT8"/>
    <property type="match status" value="2"/>
</dbReference>
<dbReference type="HOGENOM" id="CLU_010934_1_0_1"/>
<gene>
    <name evidence="6" type="ORF">GQ26_0320290</name>
</gene>
<feature type="repeat" description="WD" evidence="3">
    <location>
        <begin position="467"/>
        <end position="489"/>
    </location>
</feature>
<protein>
    <submittedName>
        <fullName evidence="6">Transcription factor spt8</fullName>
    </submittedName>
</protein>
<dbReference type="SUPFAM" id="SSF50978">
    <property type="entry name" value="WD40 repeat-like"/>
    <property type="match status" value="1"/>
</dbReference>
<dbReference type="eggNOG" id="ENOG502QS8F">
    <property type="taxonomic scope" value="Eukaryota"/>
</dbReference>
<dbReference type="AlphaFoldDB" id="A0A093UV41"/>
<dbReference type="InterPro" id="IPR036322">
    <property type="entry name" value="WD40_repeat_dom_sf"/>
</dbReference>
<dbReference type="EMBL" id="JPOX01000032">
    <property type="protein sequence ID" value="KFX43805.1"/>
    <property type="molecule type" value="Genomic_DNA"/>
</dbReference>
<name>A0A093UV41_TALMA</name>
<dbReference type="SMART" id="SM00320">
    <property type="entry name" value="WD40"/>
    <property type="match status" value="5"/>
</dbReference>
<dbReference type="FunFam" id="2.130.10.10:FF:000927">
    <property type="entry name" value="Transcription factor (SPT8), putative"/>
    <property type="match status" value="1"/>
</dbReference>
<accession>A0A093UV41</accession>
<evidence type="ECO:0000313" key="6">
    <source>
        <dbReference type="EMBL" id="KFX43805.1"/>
    </source>
</evidence>
<feature type="domain" description="Transcription factor spt8 beta-propeller" evidence="5">
    <location>
        <begin position="445"/>
        <end position="645"/>
    </location>
</feature>
<dbReference type="PROSITE" id="PS50082">
    <property type="entry name" value="WD_REPEATS_2"/>
    <property type="match status" value="2"/>
</dbReference>
<dbReference type="PANTHER" id="PTHR19848:SF8">
    <property type="entry name" value="F-BOX AND WD REPEAT DOMAIN CONTAINING 7"/>
    <property type="match status" value="1"/>
</dbReference>
<evidence type="ECO:0000256" key="2">
    <source>
        <dbReference type="ARBA" id="ARBA00022737"/>
    </source>
</evidence>
<keyword evidence="1 3" id="KW-0853">WD repeat</keyword>
<dbReference type="PROSITE" id="PS50294">
    <property type="entry name" value="WD_REPEATS_REGION"/>
    <property type="match status" value="1"/>
</dbReference>
<feature type="compositionally biased region" description="Polar residues" evidence="4">
    <location>
        <begin position="60"/>
        <end position="79"/>
    </location>
</feature>
<sequence>MPSLADDDDDRDIIGSQDGSSDNEDEQMRDVDDNEGEAENDNDNDNDADQDLDQEADAESPSNNSQTSDGPGNDAQQEDQNVPMDSLHAYRPTVRPECLTATTYDIVPTTAAPQSTSINAVTSTGDMRWVFSGGSDGYIRKYNWVDSINGKLMLTVAQRHPFVDSVVKAGVLMNYWENMDGNVLSPVYSLAAQNEGLWLLSGLESGNIRLQTVRHEEGREIALLKSHTSAVSVLKLAPDERSLLSGSWDKRVLDWDLNTGQVKTAFGISSGQISAIEIRPDSALPVPQDTKEAQYEKSFLSNNHLLPSAMANGTAGHGDAIHDGDAPAASPTDSLFGGADSLFGDGDNNMADGGEGSGDAGNVGENALFGGSLDMDIRPSEEVKQEPENTIQPNGTDPWAAPVAESNGVQNVASPKAEETRSNEPMEQKAEPAVNGLPHAESLESMANAEDTQMSEGAPQITSDTTFLASSMDGTIRIWDKRQPDPVARITPRNVPPWCMNACWSPDGNYIYAGRRNGTVEEYSLHKGLREPERVFKLPQVGGAVTALKAMPNGRHLLWQVAICRQRPRIMLIDTSASHDILRLYDLKGQPHKHSPVPFLVIPGHRTGVISQLYIDSACRYLISASGNRGWEGNSTEVLLGYEINV</sequence>
<dbReference type="InterPro" id="IPR057544">
    <property type="entry name" value="Beta-prop_SPT8"/>
</dbReference>
<proteinExistence type="predicted"/>
<feature type="compositionally biased region" description="Basic and acidic residues" evidence="4">
    <location>
        <begin position="416"/>
        <end position="430"/>
    </location>
</feature>
<feature type="repeat" description="WD" evidence="3">
    <location>
        <begin position="224"/>
        <end position="265"/>
    </location>
</feature>
<feature type="compositionally biased region" description="Acidic residues" evidence="4">
    <location>
        <begin position="32"/>
        <end position="58"/>
    </location>
</feature>
<dbReference type="PANTHER" id="PTHR19848">
    <property type="entry name" value="WD40 REPEAT PROTEIN"/>
    <property type="match status" value="1"/>
</dbReference>
<feature type="region of interest" description="Disordered" evidence="4">
    <location>
        <begin position="1"/>
        <end position="79"/>
    </location>
</feature>
<dbReference type="InterPro" id="IPR015943">
    <property type="entry name" value="WD40/YVTN_repeat-like_dom_sf"/>
</dbReference>
<evidence type="ECO:0000256" key="4">
    <source>
        <dbReference type="SAM" id="MobiDB-lite"/>
    </source>
</evidence>
<evidence type="ECO:0000256" key="3">
    <source>
        <dbReference type="PROSITE-ProRule" id="PRU00221"/>
    </source>
</evidence>
<feature type="compositionally biased region" description="Acidic residues" evidence="4">
    <location>
        <begin position="1"/>
        <end position="11"/>
    </location>
</feature>
<dbReference type="Gene3D" id="2.130.10.10">
    <property type="entry name" value="YVTN repeat-like/Quinoprotein amine dehydrogenase"/>
    <property type="match status" value="2"/>
</dbReference>
<evidence type="ECO:0000256" key="1">
    <source>
        <dbReference type="ARBA" id="ARBA00022574"/>
    </source>
</evidence>
<comment type="caution">
    <text evidence="6">The sequence shown here is derived from an EMBL/GenBank/DDBJ whole genome shotgun (WGS) entry which is preliminary data.</text>
</comment>
<organism evidence="6">
    <name type="scientific">Talaromyces marneffei PM1</name>
    <dbReference type="NCBI Taxonomy" id="1077442"/>
    <lineage>
        <taxon>Eukaryota</taxon>
        <taxon>Fungi</taxon>
        <taxon>Dikarya</taxon>
        <taxon>Ascomycota</taxon>
        <taxon>Pezizomycotina</taxon>
        <taxon>Eurotiomycetes</taxon>
        <taxon>Eurotiomycetidae</taxon>
        <taxon>Eurotiales</taxon>
        <taxon>Trichocomaceae</taxon>
        <taxon>Talaromyces</taxon>
        <taxon>Talaromyces sect. Talaromyces</taxon>
    </lineage>
</organism>
<reference key="1">
    <citation type="journal article" date="2014" name="PLoS Genet.">
        <title>Signature Gene Expression Reveals Novel Clues to the Molecular Mechanisms of Dimorphic Transition in Penicillium marneffei.</title>
        <authorList>
            <person name="Yang E."/>
            <person name="Wang G."/>
            <person name="Cai J."/>
            <person name="Woo P.C."/>
            <person name="Lau S.K."/>
            <person name="Yuen K.-Y."/>
            <person name="Chow W.-N."/>
            <person name="Lin X."/>
        </authorList>
    </citation>
    <scope>NUCLEOTIDE SEQUENCE [LARGE SCALE GENOMIC DNA]</scope>
    <source>
        <strain>PM1</strain>
    </source>
</reference>
<dbReference type="InterPro" id="IPR001680">
    <property type="entry name" value="WD40_rpt"/>
</dbReference>
<feature type="domain" description="Transcription factor spt8 beta-propeller" evidence="5">
    <location>
        <begin position="104"/>
        <end position="280"/>
    </location>
</feature>
<evidence type="ECO:0000259" key="5">
    <source>
        <dbReference type="Pfam" id="PF23798"/>
    </source>
</evidence>
<reference evidence="6" key="2">
    <citation type="journal article" date="2014" name="PLoS Genet.">
        <title>Signature gene expression reveals novel clues to the molecular mechanisms of dimorphic transition in Penicillium marneffei.</title>
        <authorList>
            <person name="Yang E."/>
            <person name="Wang G."/>
            <person name="Cai J."/>
            <person name="Woo P.C."/>
            <person name="Lau S.K."/>
            <person name="Yuen K.-Y."/>
            <person name="Chow W.-N."/>
            <person name="Lin X."/>
        </authorList>
    </citation>
    <scope>NUCLEOTIDE SEQUENCE</scope>
    <source>
        <strain evidence="6">PM1</strain>
    </source>
</reference>
<feature type="compositionally biased region" description="Basic and acidic residues" evidence="4">
    <location>
        <begin position="375"/>
        <end position="387"/>
    </location>
</feature>
<feature type="region of interest" description="Disordered" evidence="4">
    <location>
        <begin position="316"/>
        <end position="435"/>
    </location>
</feature>
<keyword evidence="2" id="KW-0677">Repeat</keyword>